<dbReference type="PATRIC" id="fig|1286094.4.peg.1146"/>
<dbReference type="AlphaFoldDB" id="S3ZRD9"/>
<evidence type="ECO:0000256" key="1">
    <source>
        <dbReference type="ARBA" id="ARBA00023012"/>
    </source>
</evidence>
<dbReference type="InterPro" id="IPR036388">
    <property type="entry name" value="WH-like_DNA-bd_sf"/>
</dbReference>
<keyword evidence="7" id="KW-1185">Reference proteome</keyword>
<dbReference type="InterPro" id="IPR011990">
    <property type="entry name" value="TPR-like_helical_dom_sf"/>
</dbReference>
<keyword evidence="3" id="KW-0804">Transcription</keyword>
<evidence type="ECO:0000256" key="4">
    <source>
        <dbReference type="SAM" id="MobiDB-lite"/>
    </source>
</evidence>
<evidence type="ECO:0000256" key="2">
    <source>
        <dbReference type="ARBA" id="ARBA00023015"/>
    </source>
</evidence>
<sequence length="386" mass="42647">MRVNNHVGAEAIAAALWESPPRTALRQIQTKVWKLRDLLNQAFAHDSVQQRPQLINQAGGYLLFVEPPSIDLVLFHTYVKEARKASSEGEFEKAARKYRAALSLWRGPAFAGISAPSASAPGIRAEAIKLEDHRITVTEERIGTDLILGRHHEVITELQSLVETYPLRERFRLHLIRALARVGRRHEAVETYLEGHRLLTQEFGLDLSPDLTEAYRVVLAGGPLAVGVPRQLSPPSVTIPPPSDALPLVTEGARYRNDSAHAIASIPAQGGERRLPGPTATGGAHFPSTHHPYRGHRRPPAHLEPILEQLLNGATDLTASRRLGLSPRTFSRRVSELLEYLGVVTRFQAGAEAYSRGWITIRPDGAINCRQFATRLPESVNSNETV</sequence>
<evidence type="ECO:0000256" key="3">
    <source>
        <dbReference type="ARBA" id="ARBA00023163"/>
    </source>
</evidence>
<dbReference type="InterPro" id="IPR005158">
    <property type="entry name" value="BTAD"/>
</dbReference>
<dbReference type="Gene3D" id="1.25.40.10">
    <property type="entry name" value="Tetratricopeptide repeat domain"/>
    <property type="match status" value="1"/>
</dbReference>
<dbReference type="SMART" id="SM01043">
    <property type="entry name" value="BTAD"/>
    <property type="match status" value="1"/>
</dbReference>
<dbReference type="Proteomes" id="UP000014629">
    <property type="component" value="Unassembled WGS sequence"/>
</dbReference>
<dbReference type="SUPFAM" id="SSF48452">
    <property type="entry name" value="TPR-like"/>
    <property type="match status" value="1"/>
</dbReference>
<evidence type="ECO:0000313" key="6">
    <source>
        <dbReference type="EMBL" id="EPH45758.1"/>
    </source>
</evidence>
<dbReference type="PANTHER" id="PTHR35807:SF1">
    <property type="entry name" value="TRANSCRIPTIONAL REGULATOR REDD"/>
    <property type="match status" value="1"/>
</dbReference>
<accession>S3ZRD9</accession>
<dbReference type="EMBL" id="AOPZ01000044">
    <property type="protein sequence ID" value="EPH45758.1"/>
    <property type="molecule type" value="Genomic_DNA"/>
</dbReference>
<dbReference type="InterPro" id="IPR051677">
    <property type="entry name" value="AfsR-DnrI-RedD_regulator"/>
</dbReference>
<dbReference type="Gene3D" id="1.10.10.10">
    <property type="entry name" value="Winged helix-like DNA-binding domain superfamily/Winged helix DNA-binding domain"/>
    <property type="match status" value="2"/>
</dbReference>
<dbReference type="Pfam" id="PF03704">
    <property type="entry name" value="BTAD"/>
    <property type="match status" value="1"/>
</dbReference>
<evidence type="ECO:0000259" key="5">
    <source>
        <dbReference type="SMART" id="SM01043"/>
    </source>
</evidence>
<dbReference type="PANTHER" id="PTHR35807">
    <property type="entry name" value="TRANSCRIPTIONAL REGULATOR REDD-RELATED"/>
    <property type="match status" value="1"/>
</dbReference>
<protein>
    <submittedName>
        <fullName evidence="6">Putative Regulator protein</fullName>
    </submittedName>
</protein>
<keyword evidence="1" id="KW-0902">Two-component regulatory system</keyword>
<gene>
    <name evidence="6" type="ORF">STRAU_1164</name>
</gene>
<evidence type="ECO:0000313" key="7">
    <source>
        <dbReference type="Proteomes" id="UP000014629"/>
    </source>
</evidence>
<feature type="domain" description="Bacterial transcriptional activator" evidence="5">
    <location>
        <begin position="70"/>
        <end position="219"/>
    </location>
</feature>
<dbReference type="GO" id="GO:0006355">
    <property type="term" value="P:regulation of DNA-templated transcription"/>
    <property type="evidence" value="ECO:0007669"/>
    <property type="project" value="TreeGrafter"/>
</dbReference>
<feature type="region of interest" description="Disordered" evidence="4">
    <location>
        <begin position="267"/>
        <end position="300"/>
    </location>
</feature>
<dbReference type="GO" id="GO:0000160">
    <property type="term" value="P:phosphorelay signal transduction system"/>
    <property type="evidence" value="ECO:0007669"/>
    <property type="project" value="UniProtKB-KW"/>
</dbReference>
<dbReference type="GO" id="GO:0003677">
    <property type="term" value="F:DNA binding"/>
    <property type="evidence" value="ECO:0007669"/>
    <property type="project" value="TreeGrafter"/>
</dbReference>
<proteinExistence type="predicted"/>
<dbReference type="CDD" id="cd15831">
    <property type="entry name" value="BTAD"/>
    <property type="match status" value="1"/>
</dbReference>
<comment type="caution">
    <text evidence="6">The sequence shown here is derived from an EMBL/GenBank/DDBJ whole genome shotgun (WGS) entry which is preliminary data.</text>
</comment>
<organism evidence="6 7">
    <name type="scientific">Streptomyces aurantiacus JA 4570</name>
    <dbReference type="NCBI Taxonomy" id="1286094"/>
    <lineage>
        <taxon>Bacteria</taxon>
        <taxon>Bacillati</taxon>
        <taxon>Actinomycetota</taxon>
        <taxon>Actinomycetes</taxon>
        <taxon>Kitasatosporales</taxon>
        <taxon>Streptomycetaceae</taxon>
        <taxon>Streptomyces</taxon>
        <taxon>Streptomyces aurantiacus group</taxon>
    </lineage>
</organism>
<reference evidence="6 7" key="1">
    <citation type="submission" date="2013-02" db="EMBL/GenBank/DDBJ databases">
        <title>Draft Genome Sequence of Streptomyces aurantiacus, Which Produces Setomimycin.</title>
        <authorList>
            <person name="Gruening B.A."/>
            <person name="Praeg A."/>
            <person name="Erxleben A."/>
            <person name="Guenther S."/>
            <person name="Mueller M."/>
        </authorList>
    </citation>
    <scope>NUCLEOTIDE SEQUENCE [LARGE SCALE GENOMIC DNA]</scope>
    <source>
        <strain evidence="6 7">JA 4570</strain>
    </source>
</reference>
<name>S3ZRD9_9ACTN</name>
<keyword evidence="2" id="KW-0805">Transcription regulation</keyword>
<feature type="compositionally biased region" description="Basic residues" evidence="4">
    <location>
        <begin position="291"/>
        <end position="300"/>
    </location>
</feature>